<proteinExistence type="predicted"/>
<keyword evidence="1" id="KW-0175">Coiled coil</keyword>
<feature type="region of interest" description="Disordered" evidence="2">
    <location>
        <begin position="977"/>
        <end position="1028"/>
    </location>
</feature>
<protein>
    <submittedName>
        <fullName evidence="3">Uncharacterized protein</fullName>
    </submittedName>
</protein>
<comment type="caution">
    <text evidence="3">The sequence shown here is derived from an EMBL/GenBank/DDBJ whole genome shotgun (WGS) entry which is preliminary data.</text>
</comment>
<name>A0A9W7G4P9_9STRA</name>
<dbReference type="Proteomes" id="UP001165065">
    <property type="component" value="Unassembled WGS sequence"/>
</dbReference>
<feature type="coiled-coil region" evidence="1">
    <location>
        <begin position="1062"/>
        <end position="1089"/>
    </location>
</feature>
<feature type="compositionally biased region" description="Acidic residues" evidence="2">
    <location>
        <begin position="1004"/>
        <end position="1027"/>
    </location>
</feature>
<evidence type="ECO:0000313" key="3">
    <source>
        <dbReference type="EMBL" id="GMI32058.1"/>
    </source>
</evidence>
<evidence type="ECO:0000256" key="1">
    <source>
        <dbReference type="SAM" id="Coils"/>
    </source>
</evidence>
<feature type="coiled-coil region" evidence="1">
    <location>
        <begin position="85"/>
        <end position="125"/>
    </location>
</feature>
<dbReference type="OrthoDB" id="200595at2759"/>
<feature type="coiled-coil region" evidence="1">
    <location>
        <begin position="1326"/>
        <end position="1427"/>
    </location>
</feature>
<sequence>MPTTKFYQSTFLEDRDPWERAHDGMVHARKMMEKGEHHSGQHGAWCPSPGQKRAEGAGSLTNMIQTVRKVREVVDLHEEYATGGIQSLEKKKLEEEGEAEAQRDLQEIRRKVERKKRRRSTTLEKRSLMMKKSNASGMRTQERKAQQSHLLKNFFHEVEIASARVETVLNKLDAPSIAIENELTREIDAWKSELELDDHPDIIPVRFSEPGQKKKVNHLEVELDRLQSDIEAEARTEQVKSVYYWTLKKKERFENEDKLLHKLDRENAMTSNLLDESELYVEELADQNLRLYAEMERDFKSKLQSRKEEWLGALREKVAAVEEVRREEQAERERRYMEIKVECDKYKEMVATLDTEIMQSGMNTNMESPSYIALTKKHEQKEGHLVEIIDRQQARINRQGSKNADLEDEEEELQNYLDELEACVHMSTGNPEIIEKTIHEILLSRKRNVALRQRTSGVEETGLRGVKRSRMSNFAAANAVAMGLRRRTTARRSTMLNMDTTNNELKMENKRLAMQLAEMVSKAGIKEKEQETLREKISALKKLCDDTFEVDERTNTLQKEIDDMDSLLYRFNAAKAVGGKVELGALSEGKDHSFIPLNNREETVHTKLKELKESYEEDVKMLWEEVEKGTKDSGLVGLWSKSRDINVRPLEELASLRNQIERTPRRVFYPKGDYVTSLLKKHIVPTSKDINALKILCILNMVNAAKDAGYKIDTGLVNELEGCISEGKRPPKHITDEAFSAASSTLMVLGAPKTFRLGEVSHAKKQLENACLAFRAADMLHRLRCCLETLKMARAGGLRIDDAKWCGVQLISAAITGAKPTMKVFRILHAACMVASVKYAKLVGVDIGEGLEKDCKKLLCSYEAGAGIDLIAKMSWVLSLLVITELAPIRGEKVFGTNMAKEMLQSCVAESKKGLKVSDTNLIQAVLDDLYAGWEEDEGGGGGLEVILGALNAAERYVNTECIEKAILNAERALKEAEGGGGGIDGEDEEDEVQETVEGGGGEGGEDEDKDEEEDEEEDSPYCDVEEKEERKRLAFRLKRWRAAGFQFLHIRGEQVSKFHNLNDTSNLLKRKKRKAEDAMKNRKNAAMQKLGAMTALAAAAPTPTPMQPGVSDSDQRLPTRRNNFTLRLGQVKKQNAAEEQDVEEIPEDEQILWDSTTSLEAKKRLKRWAEDALETDSLMSEKLKKIWPNVEVMVSRMEEDYVDRELRKINLEFSIINELHKELKNFFGTGLEGGGVGEKDVEYWEGRVELPPRMKKLDGNLNRNEVSLNLLKVQKEGQILTRKLLPAHKKRKSTLGFVNSMMFTKRIGMAWKNAAQAKTGGEGNMENLRKLVTELAQKKQKLEIEVTRLRERERNVLLTRKQIEIRKLEEMNEVVKMKLAEEGVKKEEEEGGKTMFEKLKDEHNMIRKLRDEVRILKDEQHEMEDKLKLVRRGKVSAGEALMTEAEKEEMQQSIYKLKRTVRMYQRAIRKCREQWEEMKKEGKIPETSGAKKLRAAIMQKKALAAMGLGKTLSALPGQEGARGGVGGAVGVGRGGGATPKLKLLQFAFGFGGGRGEGGEGGEEGLGIGTGGGGRAAGEAGQNKVAIANKFKSALLATKGKGRVKGIVGESQKTREKRSLIQVMNIMKERRKKEKQIGVGILSSLKKWSKTV</sequence>
<reference evidence="4" key="1">
    <citation type="journal article" date="2023" name="Commun. Biol.">
        <title>Genome analysis of Parmales, the sister group of diatoms, reveals the evolutionary specialization of diatoms from phago-mixotrophs to photoautotrophs.</title>
        <authorList>
            <person name="Ban H."/>
            <person name="Sato S."/>
            <person name="Yoshikawa S."/>
            <person name="Yamada K."/>
            <person name="Nakamura Y."/>
            <person name="Ichinomiya M."/>
            <person name="Sato N."/>
            <person name="Blanc-Mathieu R."/>
            <person name="Endo H."/>
            <person name="Kuwata A."/>
            <person name="Ogata H."/>
        </authorList>
    </citation>
    <scope>NUCLEOTIDE SEQUENCE [LARGE SCALE GENOMIC DNA]</scope>
</reference>
<evidence type="ECO:0000256" key="2">
    <source>
        <dbReference type="SAM" id="MobiDB-lite"/>
    </source>
</evidence>
<feature type="compositionally biased region" description="Acidic residues" evidence="2">
    <location>
        <begin position="985"/>
        <end position="995"/>
    </location>
</feature>
<evidence type="ECO:0000313" key="4">
    <source>
        <dbReference type="Proteomes" id="UP001165065"/>
    </source>
</evidence>
<feature type="coiled-coil region" evidence="1">
    <location>
        <begin position="389"/>
        <end position="426"/>
    </location>
</feature>
<dbReference type="EMBL" id="BRYA01000015">
    <property type="protein sequence ID" value="GMI32058.1"/>
    <property type="molecule type" value="Genomic_DNA"/>
</dbReference>
<accession>A0A9W7G4P9</accession>
<keyword evidence="4" id="KW-1185">Reference proteome</keyword>
<gene>
    <name evidence="3" type="ORF">TrCOL_g9160</name>
</gene>
<organism evidence="3 4">
    <name type="scientific">Triparma columacea</name>
    <dbReference type="NCBI Taxonomy" id="722753"/>
    <lineage>
        <taxon>Eukaryota</taxon>
        <taxon>Sar</taxon>
        <taxon>Stramenopiles</taxon>
        <taxon>Ochrophyta</taxon>
        <taxon>Bolidophyceae</taxon>
        <taxon>Parmales</taxon>
        <taxon>Triparmaceae</taxon>
        <taxon>Triparma</taxon>
    </lineage>
</organism>